<name>A0A8S1V6J7_PAROT</name>
<dbReference type="OrthoDB" id="296831at2759"/>
<sequence length="181" mass="21425">MLKCKFKQNYSRKVLKRDQRQQQASSSQHCFTSKKEMQNFQITFLFNLLYLISLSFNQLLLIFELILKKIHVQDNQTKVLDIKVILADDDNSRQCSPALDSRLLEVIRDLPQHLKQKLDSLIQKTNYQLIKQNDDCIYYGIMENYQKQGVGVQIWPKIGNLLEGKWENDQLEGYCRMNYAN</sequence>
<feature type="transmembrane region" description="Helical" evidence="1">
    <location>
        <begin position="44"/>
        <end position="67"/>
    </location>
</feature>
<protein>
    <submittedName>
        <fullName evidence="2">Uncharacterized protein</fullName>
    </submittedName>
</protein>
<proteinExistence type="predicted"/>
<keyword evidence="1" id="KW-0812">Transmembrane</keyword>
<keyword evidence="1" id="KW-1133">Transmembrane helix</keyword>
<keyword evidence="3" id="KW-1185">Reference proteome</keyword>
<organism evidence="2 3">
    <name type="scientific">Paramecium octaurelia</name>
    <dbReference type="NCBI Taxonomy" id="43137"/>
    <lineage>
        <taxon>Eukaryota</taxon>
        <taxon>Sar</taxon>
        <taxon>Alveolata</taxon>
        <taxon>Ciliophora</taxon>
        <taxon>Intramacronucleata</taxon>
        <taxon>Oligohymenophorea</taxon>
        <taxon>Peniculida</taxon>
        <taxon>Parameciidae</taxon>
        <taxon>Paramecium</taxon>
    </lineage>
</organism>
<reference evidence="2" key="1">
    <citation type="submission" date="2021-01" db="EMBL/GenBank/DDBJ databases">
        <authorList>
            <consortium name="Genoscope - CEA"/>
            <person name="William W."/>
        </authorList>
    </citation>
    <scope>NUCLEOTIDE SEQUENCE</scope>
</reference>
<gene>
    <name evidence="2" type="ORF">POCTA_138.1.T0580196</name>
</gene>
<keyword evidence="1" id="KW-0472">Membrane</keyword>
<dbReference type="EMBL" id="CAJJDP010000057">
    <property type="protein sequence ID" value="CAD8171562.1"/>
    <property type="molecule type" value="Genomic_DNA"/>
</dbReference>
<evidence type="ECO:0000313" key="3">
    <source>
        <dbReference type="Proteomes" id="UP000683925"/>
    </source>
</evidence>
<evidence type="ECO:0000313" key="2">
    <source>
        <dbReference type="EMBL" id="CAD8171562.1"/>
    </source>
</evidence>
<evidence type="ECO:0000256" key="1">
    <source>
        <dbReference type="SAM" id="Phobius"/>
    </source>
</evidence>
<accession>A0A8S1V6J7</accession>
<comment type="caution">
    <text evidence="2">The sequence shown here is derived from an EMBL/GenBank/DDBJ whole genome shotgun (WGS) entry which is preliminary data.</text>
</comment>
<dbReference type="Proteomes" id="UP000683925">
    <property type="component" value="Unassembled WGS sequence"/>
</dbReference>
<dbReference type="AlphaFoldDB" id="A0A8S1V6J7"/>